<organism evidence="1 2">
    <name type="scientific">Photorhabdus hindustanensis</name>
    <dbReference type="NCBI Taxonomy" id="2918802"/>
    <lineage>
        <taxon>Bacteria</taxon>
        <taxon>Pseudomonadati</taxon>
        <taxon>Pseudomonadota</taxon>
        <taxon>Gammaproteobacteria</taxon>
        <taxon>Enterobacterales</taxon>
        <taxon>Morganellaceae</taxon>
        <taxon>Photorhabdus</taxon>
    </lineage>
</organism>
<proteinExistence type="predicted"/>
<comment type="caution">
    <text evidence="1">The sequence shown here is derived from an EMBL/GenBank/DDBJ whole genome shotgun (WGS) entry which is preliminary data.</text>
</comment>
<accession>A0A2S8PUA4</accession>
<dbReference type="Proteomes" id="UP000239550">
    <property type="component" value="Unassembled WGS sequence"/>
</dbReference>
<dbReference type="AlphaFoldDB" id="A0A2S8PUA4"/>
<evidence type="ECO:0000313" key="1">
    <source>
        <dbReference type="EMBL" id="PQQ22370.1"/>
    </source>
</evidence>
<evidence type="ECO:0000313" key="2">
    <source>
        <dbReference type="Proteomes" id="UP000239550"/>
    </source>
</evidence>
<dbReference type="EMBL" id="PUWT01000103">
    <property type="protein sequence ID" value="PQQ22370.1"/>
    <property type="molecule type" value="Genomic_DNA"/>
</dbReference>
<keyword evidence="2" id="KW-1185">Reference proteome</keyword>
<reference evidence="1 2" key="1">
    <citation type="submission" date="2018-02" db="EMBL/GenBank/DDBJ databases">
        <title>Five New Genomes of Indian Photorhabdus Isolates TSA.</title>
        <authorList>
            <person name="Dubay B."/>
            <person name="Somvanshi V.S."/>
        </authorList>
    </citation>
    <scope>NUCLEOTIDE SEQUENCE [LARGE SCALE GENOMIC DNA]</scope>
    <source>
        <strain evidence="1 2">H1</strain>
    </source>
</reference>
<dbReference type="Pfam" id="PF14412">
    <property type="entry name" value="AHH"/>
    <property type="match status" value="1"/>
</dbReference>
<name>A0A2S8PUA4_9GAMM</name>
<sequence>MARHQGNHHGYTDEIRNALDKINLNQSTDAISKQVANIQNIAKKGMENGNIIRSKDMYNTNIFGKDVNQIGRQRVFDLWSKILG</sequence>
<gene>
    <name evidence="1" type="ORF">C6H66_23860</name>
</gene>
<protein>
    <submittedName>
        <fullName evidence="1">Uncharacterized protein</fullName>
    </submittedName>
</protein>
<dbReference type="RefSeq" id="WP_105396937.1">
    <property type="nucleotide sequence ID" value="NZ_CAWNTA010000006.1"/>
</dbReference>
<dbReference type="InterPro" id="IPR032871">
    <property type="entry name" value="AHH_dom_containing"/>
</dbReference>